<proteinExistence type="predicted"/>
<gene>
    <name evidence="1" type="ORF">UFOPK3662_03059</name>
</gene>
<dbReference type="AlphaFoldDB" id="A0A6J7KYE1"/>
<evidence type="ECO:0000313" key="1">
    <source>
        <dbReference type="EMBL" id="CAB4958534.1"/>
    </source>
</evidence>
<dbReference type="InterPro" id="IPR029063">
    <property type="entry name" value="SAM-dependent_MTases_sf"/>
</dbReference>
<dbReference type="Gene3D" id="3.40.50.150">
    <property type="entry name" value="Vaccinia Virus protein VP39"/>
    <property type="match status" value="1"/>
</dbReference>
<dbReference type="SUPFAM" id="SSF53335">
    <property type="entry name" value="S-adenosyl-L-methionine-dependent methyltransferases"/>
    <property type="match status" value="1"/>
</dbReference>
<accession>A0A6J7KYE1</accession>
<dbReference type="EMBL" id="CAFBMW010000032">
    <property type="protein sequence ID" value="CAB4958534.1"/>
    <property type="molecule type" value="Genomic_DNA"/>
</dbReference>
<name>A0A6J7KYE1_9ZZZZ</name>
<reference evidence="1" key="1">
    <citation type="submission" date="2020-05" db="EMBL/GenBank/DDBJ databases">
        <authorList>
            <person name="Chiriac C."/>
            <person name="Salcher M."/>
            <person name="Ghai R."/>
            <person name="Kavagutti S V."/>
        </authorList>
    </citation>
    <scope>NUCLEOTIDE SEQUENCE</scope>
</reference>
<dbReference type="Pfam" id="PF13578">
    <property type="entry name" value="Methyltransf_24"/>
    <property type="match status" value="1"/>
</dbReference>
<organism evidence="1">
    <name type="scientific">freshwater metagenome</name>
    <dbReference type="NCBI Taxonomy" id="449393"/>
    <lineage>
        <taxon>unclassified sequences</taxon>
        <taxon>metagenomes</taxon>
        <taxon>ecological metagenomes</taxon>
    </lineage>
</organism>
<protein>
    <submittedName>
        <fullName evidence="1">Unannotated protein</fullName>
    </submittedName>
</protein>
<sequence length="236" mass="26508">MRALPAVKNLYAGSARGVRRTLARYGPEIETPPVDHRWRHWAYSLGAVHDSTALVELDVPWWTYRAAAEVHAWLAARPAPVTVFEYGSGASTVWLARRAERVHSVEHHTAFARQMEQALAEHPHAAVRVVEPVRSPHPVVPSRKEGHAGLDFESYVGAIDDVPGSFDLVVIDGRARESCLDAAVGRLRPDGMIVFDNSRRRRYREAIRRSGLHERVLRGLTPSLPYPEQTSLLRRP</sequence>